<feature type="compositionally biased region" description="Polar residues" evidence="3">
    <location>
        <begin position="732"/>
        <end position="744"/>
    </location>
</feature>
<dbReference type="Gene3D" id="3.10.20.90">
    <property type="entry name" value="Phosphatidylinositol 3-kinase Catalytic Subunit, Chain A, domain 1"/>
    <property type="match status" value="1"/>
</dbReference>
<dbReference type="InterPro" id="IPR019749">
    <property type="entry name" value="Band_41_domain"/>
</dbReference>
<keyword evidence="6" id="KW-1185">Reference proteome</keyword>
<feature type="region of interest" description="Disordered" evidence="3">
    <location>
        <begin position="676"/>
        <end position="744"/>
    </location>
</feature>
<feature type="region of interest" description="Disordered" evidence="3">
    <location>
        <begin position="875"/>
        <end position="915"/>
    </location>
</feature>
<dbReference type="SUPFAM" id="SSF47031">
    <property type="entry name" value="Second domain of FERM"/>
    <property type="match status" value="1"/>
</dbReference>
<evidence type="ECO:0000259" key="4">
    <source>
        <dbReference type="PROSITE" id="PS50057"/>
    </source>
</evidence>
<gene>
    <name evidence="5" type="ORF">ODALV1_LOCUS10777</name>
</gene>
<feature type="compositionally biased region" description="Polar residues" evidence="3">
    <location>
        <begin position="603"/>
        <end position="616"/>
    </location>
</feature>
<comment type="subcellular location">
    <subcellularLocation>
        <location evidence="1">Cell junction</location>
    </subcellularLocation>
</comment>
<feature type="compositionally biased region" description="Basic and acidic residues" evidence="3">
    <location>
        <begin position="629"/>
        <end position="639"/>
    </location>
</feature>
<feature type="compositionally biased region" description="Low complexity" evidence="3">
    <location>
        <begin position="424"/>
        <end position="437"/>
    </location>
</feature>
<dbReference type="InterPro" id="IPR018980">
    <property type="entry name" value="FERM_PH-like_C"/>
</dbReference>
<dbReference type="InterPro" id="IPR019747">
    <property type="entry name" value="FERM_CS"/>
</dbReference>
<feature type="region of interest" description="Disordered" evidence="3">
    <location>
        <begin position="603"/>
        <end position="639"/>
    </location>
</feature>
<dbReference type="CDD" id="cd13186">
    <property type="entry name" value="FERM_C_NBL4_NBL5"/>
    <property type="match status" value="1"/>
</dbReference>
<comment type="caution">
    <text evidence="5">The sequence shown here is derived from an EMBL/GenBank/DDBJ whole genome shotgun (WGS) entry which is preliminary data.</text>
</comment>
<feature type="compositionally biased region" description="Basic residues" evidence="3">
    <location>
        <begin position="490"/>
        <end position="503"/>
    </location>
</feature>
<feature type="region of interest" description="Disordered" evidence="3">
    <location>
        <begin position="811"/>
        <end position="858"/>
    </location>
</feature>
<keyword evidence="2" id="KW-0965">Cell junction</keyword>
<dbReference type="InterPro" id="IPR029071">
    <property type="entry name" value="Ubiquitin-like_domsf"/>
</dbReference>
<feature type="compositionally biased region" description="Basic and acidic residues" evidence="3">
    <location>
        <begin position="438"/>
        <end position="447"/>
    </location>
</feature>
<feature type="compositionally biased region" description="Polar residues" evidence="3">
    <location>
        <begin position="380"/>
        <end position="389"/>
    </location>
</feature>
<dbReference type="InterPro" id="IPR018979">
    <property type="entry name" value="FERM_N"/>
</dbReference>
<feature type="compositionally biased region" description="Basic and acidic residues" evidence="3">
    <location>
        <begin position="837"/>
        <end position="858"/>
    </location>
</feature>
<evidence type="ECO:0000256" key="1">
    <source>
        <dbReference type="ARBA" id="ARBA00004282"/>
    </source>
</evidence>
<dbReference type="SUPFAM" id="SSF54236">
    <property type="entry name" value="Ubiquitin-like"/>
    <property type="match status" value="1"/>
</dbReference>
<feature type="compositionally biased region" description="Polar residues" evidence="3">
    <location>
        <begin position="811"/>
        <end position="836"/>
    </location>
</feature>
<feature type="compositionally biased region" description="Polar residues" evidence="3">
    <location>
        <begin position="549"/>
        <end position="559"/>
    </location>
</feature>
<dbReference type="CDD" id="cd14473">
    <property type="entry name" value="FERM_B-lobe"/>
    <property type="match status" value="1"/>
</dbReference>
<feature type="region of interest" description="Disordered" evidence="3">
    <location>
        <begin position="310"/>
        <end position="559"/>
    </location>
</feature>
<name>A0ABP1QFQ2_9HEXA</name>
<dbReference type="Gene3D" id="1.20.80.10">
    <property type="match status" value="1"/>
</dbReference>
<evidence type="ECO:0000256" key="2">
    <source>
        <dbReference type="ARBA" id="ARBA00022949"/>
    </source>
</evidence>
<dbReference type="EMBL" id="CAXLJM020000033">
    <property type="protein sequence ID" value="CAL8101241.1"/>
    <property type="molecule type" value="Genomic_DNA"/>
</dbReference>
<dbReference type="PANTHER" id="PTHR23280">
    <property type="entry name" value="4.1 G PROTEIN"/>
    <property type="match status" value="1"/>
</dbReference>
<dbReference type="InterPro" id="IPR030696">
    <property type="entry name" value="Band4.1-like4A_FERM_F1"/>
</dbReference>
<evidence type="ECO:0000256" key="3">
    <source>
        <dbReference type="SAM" id="MobiDB-lite"/>
    </source>
</evidence>
<sequence length="950" mass="105541">MKCFGDKIRNFHCKVVLLDDQELIQEIQSTSAGQELLDNVFKHLNLIETAYFGLRYIDNTGQTNWLDPSKKIVKQLEGTEPFTLYFGVKFYAADPCKLLEEITRYQFYLQIKQDILQGRLPISFDLAAELGAYAVQSELGDHDPRRHSSGYVSEFRFIANQSPDLEIRVSDIHKSMAGQVPAEAELNYLEKVKWLDMYGVDLHPVLGEDNVDYFLGLTPAGIIVLRNKTKVGNYFWPRISKLTHKGKYFMIRVKNKTNDEQTYGFETPSKAACKHLWRCSVEHHAFFRLVQVAPTTTTNSAKMNSLNARFRDSGRSETSVRRRAQPQFVRTPSRRYTRRVVEGAQDAPEVDESGGNDTGQGNVSKVVSVPQSVVTSTTSNMHRTNSMAQMTRCDSPRSIRSAPWPVPNSTGSTKKGTYSVPSPRSVRSAGVGGSSASNKDRDWSREHKERKRSASAESNSSVDSRSHRRHRHSRSRKCSDEESEISRSSGRSHHSKRRHKNSSRRGDSGSDSENCHHHRHRHRHKHRHSSSSRYEMVDSEVQWREAQRKQQTASHSANTGVVQHAAVIPATPVTHHTTTPGGSGAVATAATTSVQALRKSGYMNSGLETESEASFTNKRKHKRGQRSKSPKERIPDDIKKHLDFHLVDTEGMSSEQLMEIPYKKVETNTLNKSSKVRYNNSIKSNRSAGTGTLRPGSSQTHVPDAKSELPSSGDSPPPPYSPPVNGTLPGHTHSSSPKIGSLGQDSVTQISTGVTNHKITANDSLHTSFTNGRQHVPSHSFVVPPPPSRVLAGNMNKCGLPGFENYNTSSSYGNHPIHTQNAPTNGYTHPSPSESPDSQKVDSHHENSDSGLGTDHHEYYRGENFSSLSYTLPRSQSKSGLATTSTTSASNTISSSTNHTYSNMPNGTTATTSNNTGSLTKYHYGTNPISDDKKSHHQNWVKIQIAHEAK</sequence>
<dbReference type="PRINTS" id="PR00935">
    <property type="entry name" value="BAND41"/>
</dbReference>
<feature type="domain" description="FERM" evidence="4">
    <location>
        <begin position="11"/>
        <end position="291"/>
    </location>
</feature>
<dbReference type="InterPro" id="IPR014352">
    <property type="entry name" value="FERM/acyl-CoA-bd_prot_sf"/>
</dbReference>
<feature type="compositionally biased region" description="Basic residues" evidence="3">
    <location>
        <begin position="466"/>
        <end position="476"/>
    </location>
</feature>
<dbReference type="PANTHER" id="PTHR23280:SF4">
    <property type="entry name" value="BAND 4.1-LIKE PROTEIN 4A"/>
    <property type="match status" value="1"/>
</dbReference>
<feature type="compositionally biased region" description="Basic residues" evidence="3">
    <location>
        <begin position="617"/>
        <end position="628"/>
    </location>
</feature>
<protein>
    <recommendedName>
        <fullName evidence="4">FERM domain-containing protein</fullName>
    </recommendedName>
</protein>
<evidence type="ECO:0000313" key="5">
    <source>
        <dbReference type="EMBL" id="CAL8101241.1"/>
    </source>
</evidence>
<dbReference type="SUPFAM" id="SSF50729">
    <property type="entry name" value="PH domain-like"/>
    <property type="match status" value="1"/>
</dbReference>
<feature type="compositionally biased region" description="Polar residues" evidence="3">
    <location>
        <begin position="407"/>
        <end position="422"/>
    </location>
</feature>
<organism evidence="5 6">
    <name type="scientific">Orchesella dallaii</name>
    <dbReference type="NCBI Taxonomy" id="48710"/>
    <lineage>
        <taxon>Eukaryota</taxon>
        <taxon>Metazoa</taxon>
        <taxon>Ecdysozoa</taxon>
        <taxon>Arthropoda</taxon>
        <taxon>Hexapoda</taxon>
        <taxon>Collembola</taxon>
        <taxon>Entomobryomorpha</taxon>
        <taxon>Entomobryoidea</taxon>
        <taxon>Orchesellidae</taxon>
        <taxon>Orchesellinae</taxon>
        <taxon>Orchesella</taxon>
    </lineage>
</organism>
<dbReference type="Pfam" id="PF00373">
    <property type="entry name" value="FERM_M"/>
    <property type="match status" value="1"/>
</dbReference>
<dbReference type="InterPro" id="IPR011993">
    <property type="entry name" value="PH-like_dom_sf"/>
</dbReference>
<dbReference type="PROSITE" id="PS00661">
    <property type="entry name" value="FERM_2"/>
    <property type="match status" value="1"/>
</dbReference>
<dbReference type="InterPro" id="IPR035963">
    <property type="entry name" value="FERM_2"/>
</dbReference>
<evidence type="ECO:0000313" key="6">
    <source>
        <dbReference type="Proteomes" id="UP001642540"/>
    </source>
</evidence>
<dbReference type="PROSITE" id="PS50057">
    <property type="entry name" value="FERM_3"/>
    <property type="match status" value="1"/>
</dbReference>
<dbReference type="CDD" id="cd17107">
    <property type="entry name" value="FERM_F1_EPB41L4A"/>
    <property type="match status" value="1"/>
</dbReference>
<feature type="compositionally biased region" description="Low complexity" evidence="3">
    <location>
        <begin position="883"/>
        <end position="915"/>
    </location>
</feature>
<feature type="compositionally biased region" description="Basic and acidic residues" evidence="3">
    <location>
        <begin position="310"/>
        <end position="320"/>
    </location>
</feature>
<reference evidence="5 6" key="1">
    <citation type="submission" date="2024-08" db="EMBL/GenBank/DDBJ databases">
        <authorList>
            <person name="Cucini C."/>
            <person name="Frati F."/>
        </authorList>
    </citation>
    <scope>NUCLEOTIDE SEQUENCE [LARGE SCALE GENOMIC DNA]</scope>
</reference>
<proteinExistence type="predicted"/>
<dbReference type="Pfam" id="PF09380">
    <property type="entry name" value="FERM_C"/>
    <property type="match status" value="1"/>
</dbReference>
<dbReference type="InterPro" id="IPR019748">
    <property type="entry name" value="FERM_central"/>
</dbReference>
<dbReference type="Pfam" id="PF09379">
    <property type="entry name" value="FERM_N"/>
    <property type="match status" value="1"/>
</dbReference>
<feature type="compositionally biased region" description="Polar residues" evidence="3">
    <location>
        <begin position="676"/>
        <end position="701"/>
    </location>
</feature>
<dbReference type="Gene3D" id="2.30.29.30">
    <property type="entry name" value="Pleckstrin-homology domain (PH domain)/Phosphotyrosine-binding domain (PTB)"/>
    <property type="match status" value="1"/>
</dbReference>
<dbReference type="Proteomes" id="UP001642540">
    <property type="component" value="Unassembled WGS sequence"/>
</dbReference>
<dbReference type="SMART" id="SM01196">
    <property type="entry name" value="FERM_C"/>
    <property type="match status" value="1"/>
</dbReference>
<feature type="compositionally biased region" description="Low complexity" evidence="3">
    <location>
        <begin position="363"/>
        <end position="379"/>
    </location>
</feature>
<dbReference type="InterPro" id="IPR000299">
    <property type="entry name" value="FERM_domain"/>
</dbReference>
<dbReference type="PROSITE" id="PS00660">
    <property type="entry name" value="FERM_1"/>
    <property type="match status" value="1"/>
</dbReference>
<accession>A0ABP1QFQ2</accession>
<feature type="compositionally biased region" description="Basic residues" evidence="3">
    <location>
        <begin position="516"/>
        <end position="530"/>
    </location>
</feature>
<dbReference type="SMART" id="SM00295">
    <property type="entry name" value="B41"/>
    <property type="match status" value="1"/>
</dbReference>